<dbReference type="AlphaFoldDB" id="W9C8Y4"/>
<organism evidence="2 3">
    <name type="scientific">Sclerotinia borealis (strain F-4128)</name>
    <dbReference type="NCBI Taxonomy" id="1432307"/>
    <lineage>
        <taxon>Eukaryota</taxon>
        <taxon>Fungi</taxon>
        <taxon>Dikarya</taxon>
        <taxon>Ascomycota</taxon>
        <taxon>Pezizomycotina</taxon>
        <taxon>Leotiomycetes</taxon>
        <taxon>Helotiales</taxon>
        <taxon>Sclerotiniaceae</taxon>
        <taxon>Sclerotinia</taxon>
    </lineage>
</organism>
<proteinExistence type="predicted"/>
<evidence type="ECO:0000313" key="3">
    <source>
        <dbReference type="Proteomes" id="UP000019487"/>
    </source>
</evidence>
<dbReference type="Proteomes" id="UP000019487">
    <property type="component" value="Unassembled WGS sequence"/>
</dbReference>
<keyword evidence="3" id="KW-1185">Reference proteome</keyword>
<feature type="region of interest" description="Disordered" evidence="1">
    <location>
        <begin position="20"/>
        <end position="59"/>
    </location>
</feature>
<protein>
    <submittedName>
        <fullName evidence="2">Uncharacterized protein</fullName>
    </submittedName>
</protein>
<dbReference type="EMBL" id="AYSA01000518">
    <property type="protein sequence ID" value="ESZ91299.1"/>
    <property type="molecule type" value="Genomic_DNA"/>
</dbReference>
<comment type="caution">
    <text evidence="2">The sequence shown here is derived from an EMBL/GenBank/DDBJ whole genome shotgun (WGS) entry which is preliminary data.</text>
</comment>
<accession>W9C8Y4</accession>
<name>W9C8Y4_SCLBF</name>
<evidence type="ECO:0000313" key="2">
    <source>
        <dbReference type="EMBL" id="ESZ91299.1"/>
    </source>
</evidence>
<sequence>MQGHTNVSKLGYADAALYSRENGEPPCNGGTATTESRLFRDKSEPMHFSKKRDQDNMNLSHKARCHRAHCPATIQGPVLTLAGFLLG</sequence>
<reference evidence="2 3" key="1">
    <citation type="journal article" date="2014" name="Genome Announc.">
        <title>Draft genome sequence of Sclerotinia borealis, a psychrophilic plant pathogenic fungus.</title>
        <authorList>
            <person name="Mardanov A.V."/>
            <person name="Beletsky A.V."/>
            <person name="Kadnikov V.V."/>
            <person name="Ignatov A.N."/>
            <person name="Ravin N.V."/>
        </authorList>
    </citation>
    <scope>NUCLEOTIDE SEQUENCE [LARGE SCALE GENOMIC DNA]</scope>
    <source>
        <strain evidence="3">F-4157</strain>
    </source>
</reference>
<feature type="compositionally biased region" description="Basic and acidic residues" evidence="1">
    <location>
        <begin position="37"/>
        <end position="55"/>
    </location>
</feature>
<evidence type="ECO:0000256" key="1">
    <source>
        <dbReference type="SAM" id="MobiDB-lite"/>
    </source>
</evidence>
<dbReference type="HOGENOM" id="CLU_2484604_0_0_1"/>
<gene>
    <name evidence="2" type="ORF">SBOR_8333</name>
</gene>